<dbReference type="Gene3D" id="3.30.70.20">
    <property type="match status" value="1"/>
</dbReference>
<dbReference type="SUPFAM" id="SSF52540">
    <property type="entry name" value="P-loop containing nucleoside triphosphate hydrolases"/>
    <property type="match status" value="1"/>
</dbReference>
<dbReference type="SUPFAM" id="SSF54862">
    <property type="entry name" value="4Fe-4S ferredoxins"/>
    <property type="match status" value="1"/>
</dbReference>
<reference evidence="3" key="1">
    <citation type="submission" date="2017-09" db="EMBL/GenBank/DDBJ databases">
        <authorList>
            <person name="Ehlers B."/>
            <person name="Leendertz F.H."/>
        </authorList>
    </citation>
    <scope>NUCLEOTIDE SEQUENCE [LARGE SCALE GENOMIC DNA]</scope>
    <source>
        <strain evidence="3">WG-1MB</strain>
    </source>
</reference>
<evidence type="ECO:0000313" key="5">
    <source>
        <dbReference type="Proteomes" id="UP000217726"/>
    </source>
</evidence>
<evidence type="ECO:0000313" key="7">
    <source>
        <dbReference type="Proteomes" id="UP000295404"/>
    </source>
</evidence>
<dbReference type="InterPro" id="IPR017900">
    <property type="entry name" value="4Fe4S_Fe_S_CS"/>
</dbReference>
<reference evidence="5" key="2">
    <citation type="submission" date="2017-09" db="EMBL/GenBank/DDBJ databases">
        <authorList>
            <person name="Varghese N."/>
            <person name="Submissions S."/>
        </authorList>
    </citation>
    <scope>NUCLEOTIDE SEQUENCE [LARGE SCALE GENOMIC DNA]</scope>
    <source>
        <strain evidence="5">WG-1MB</strain>
    </source>
</reference>
<dbReference type="InterPro" id="IPR017896">
    <property type="entry name" value="4Fe4S_Fe-S-bd"/>
</dbReference>
<dbReference type="InterPro" id="IPR027417">
    <property type="entry name" value="P-loop_NTPase"/>
</dbReference>
<protein>
    <submittedName>
        <fullName evidence="2 3">MinD superfamily P-loop ATPase</fullName>
    </submittedName>
</protein>
<organism evidence="3 5">
    <name type="scientific">Methanohalophilus euhalobius</name>
    <dbReference type="NCBI Taxonomy" id="51203"/>
    <lineage>
        <taxon>Archaea</taxon>
        <taxon>Methanobacteriati</taxon>
        <taxon>Methanobacteriota</taxon>
        <taxon>Stenosarchaea group</taxon>
        <taxon>Methanomicrobia</taxon>
        <taxon>Methanosarcinales</taxon>
        <taxon>Methanosarcinaceae</taxon>
        <taxon>Methanohalophilus</taxon>
    </lineage>
</organism>
<dbReference type="Proteomes" id="UP000295404">
    <property type="component" value="Unassembled WGS sequence"/>
</dbReference>
<sequence length="290" mass="31481">MQTTPAVDMITTETPNMKITVASGKGGTGKTTVAVNFFLSVPKTSLLDCDVEEPNSNLFLHNDLKKVKEVTIPVPVIDEQKCEHCGKCADFCNYNALAALPQKVMVFSDLCHGCGGCSLVCPNDAISETGRSIGNIERSLSGQFHTGLLNIGEAMASPLIKELKTYAGENTVIMDAPPGTACPMITTVEDTDYCILVTEPTPFGLNDLKLAAEVVREMKIPAGVVINRAGVGDGGVEEYCHQTGLPIIMEIPYDRRIAEVYSEGIPFVETMPQWKEKFLQMFETIKEAVR</sequence>
<dbReference type="Pfam" id="PF01656">
    <property type="entry name" value="CbiA"/>
    <property type="match status" value="1"/>
</dbReference>
<dbReference type="AlphaFoldDB" id="A0A285FXA1"/>
<evidence type="ECO:0000313" key="3">
    <source>
        <dbReference type="EMBL" id="SNY15919.1"/>
    </source>
</evidence>
<name>A0A285FXA1_9EURY</name>
<dbReference type="EMBL" id="PVBU01000004">
    <property type="protein sequence ID" value="PQV42789.1"/>
    <property type="molecule type" value="Genomic_DNA"/>
</dbReference>
<dbReference type="PROSITE" id="PS00198">
    <property type="entry name" value="4FE4S_FER_1"/>
    <property type="match status" value="1"/>
</dbReference>
<dbReference type="PROSITE" id="PS51379">
    <property type="entry name" value="4FE4S_FER_2"/>
    <property type="match status" value="2"/>
</dbReference>
<feature type="domain" description="4Fe-4S ferredoxin-type" evidence="1">
    <location>
        <begin position="73"/>
        <end position="97"/>
    </location>
</feature>
<dbReference type="PANTHER" id="PTHR43063">
    <property type="entry name" value="4FE-4S CLUSTER CONTAINING PARA FAMILY ATPASE PROTEIN"/>
    <property type="match status" value="1"/>
</dbReference>
<evidence type="ECO:0000313" key="2">
    <source>
        <dbReference type="EMBL" id="PQV42789.1"/>
    </source>
</evidence>
<dbReference type="EMBL" id="OBDR01000005">
    <property type="protein sequence ID" value="SNY15919.1"/>
    <property type="molecule type" value="Genomic_DNA"/>
</dbReference>
<dbReference type="Pfam" id="PF00037">
    <property type="entry name" value="Fer4"/>
    <property type="match status" value="2"/>
</dbReference>
<dbReference type="GO" id="GO:0016491">
    <property type="term" value="F:oxidoreductase activity"/>
    <property type="evidence" value="ECO:0007669"/>
    <property type="project" value="UniProtKB-ARBA"/>
</dbReference>
<dbReference type="CDD" id="cd03110">
    <property type="entry name" value="SIMIBI_bact_arch"/>
    <property type="match status" value="1"/>
</dbReference>
<evidence type="ECO:0000313" key="4">
    <source>
        <dbReference type="EMBL" id="TCL11671.1"/>
    </source>
</evidence>
<keyword evidence="5" id="KW-1185">Reference proteome</keyword>
<proteinExistence type="predicted"/>
<dbReference type="Proteomes" id="UP000217726">
    <property type="component" value="Unassembled WGS sequence"/>
</dbReference>
<dbReference type="InterPro" id="IPR002586">
    <property type="entry name" value="CobQ/CobB/MinD/ParA_Nub-bd_dom"/>
</dbReference>
<dbReference type="EMBL" id="SMMS01000001">
    <property type="protein sequence ID" value="TCL11671.1"/>
    <property type="molecule type" value="Genomic_DNA"/>
</dbReference>
<dbReference type="Proteomes" id="UP000251060">
    <property type="component" value="Unassembled WGS sequence"/>
</dbReference>
<dbReference type="PANTHER" id="PTHR43063:SF1">
    <property type="entry name" value="4FE-4S CLUSTER CONTAINING PARA FAMILY ATPASE PROTEIN"/>
    <property type="match status" value="1"/>
</dbReference>
<feature type="domain" description="4Fe-4S ferredoxin-type" evidence="1">
    <location>
        <begin position="102"/>
        <end position="131"/>
    </location>
</feature>
<evidence type="ECO:0000313" key="6">
    <source>
        <dbReference type="Proteomes" id="UP000251060"/>
    </source>
</evidence>
<accession>A0A285FXA1</accession>
<gene>
    <name evidence="2" type="ORF">B0H22_10446</name>
    <name evidence="4" type="ORF">C7960_0851</name>
    <name evidence="3" type="ORF">SAMN06295989_10513</name>
</gene>
<evidence type="ECO:0000259" key="1">
    <source>
        <dbReference type="PROSITE" id="PS51379"/>
    </source>
</evidence>
<dbReference type="Gene3D" id="3.40.50.300">
    <property type="entry name" value="P-loop containing nucleotide triphosphate hydrolases"/>
    <property type="match status" value="1"/>
</dbReference>
<reference evidence="4 7" key="3">
    <citation type="submission" date="2019-03" db="EMBL/GenBank/DDBJ databases">
        <title>Subsurface microbial communities from deep shales in Ohio and West Virginia, USA.</title>
        <authorList>
            <person name="Wrighton K."/>
        </authorList>
    </citation>
    <scope>NUCLEOTIDE SEQUENCE [LARGE SCALE GENOMIC DNA]</scope>
    <source>
        <strain evidence="2 6">DSM 10369</strain>
        <strain evidence="4 7">WG1_MB</strain>
    </source>
</reference>